<dbReference type="eggNOG" id="ENOG502ZTV7">
    <property type="taxonomic scope" value="Bacteria"/>
</dbReference>
<name>B4D5U6_9BACT</name>
<reference evidence="2 3" key="1">
    <citation type="journal article" date="2011" name="J. Bacteriol.">
        <title>Genome sequence of Chthoniobacter flavus Ellin428, an aerobic heterotrophic soil bacterium.</title>
        <authorList>
            <person name="Kant R."/>
            <person name="van Passel M.W."/>
            <person name="Palva A."/>
            <person name="Lucas S."/>
            <person name="Lapidus A."/>
            <person name="Glavina Del Rio T."/>
            <person name="Dalin E."/>
            <person name="Tice H."/>
            <person name="Bruce D."/>
            <person name="Goodwin L."/>
            <person name="Pitluck S."/>
            <person name="Larimer F.W."/>
            <person name="Land M.L."/>
            <person name="Hauser L."/>
            <person name="Sangwan P."/>
            <person name="de Vos W.M."/>
            <person name="Janssen P.H."/>
            <person name="Smidt H."/>
        </authorList>
    </citation>
    <scope>NUCLEOTIDE SEQUENCE [LARGE SCALE GENOMIC DNA]</scope>
    <source>
        <strain evidence="2 3">Ellin428</strain>
    </source>
</reference>
<dbReference type="InParanoid" id="B4D5U6"/>
<organism evidence="2 3">
    <name type="scientific">Chthoniobacter flavus Ellin428</name>
    <dbReference type="NCBI Taxonomy" id="497964"/>
    <lineage>
        <taxon>Bacteria</taxon>
        <taxon>Pseudomonadati</taxon>
        <taxon>Verrucomicrobiota</taxon>
        <taxon>Spartobacteria</taxon>
        <taxon>Chthoniobacterales</taxon>
        <taxon>Chthoniobacteraceae</taxon>
        <taxon>Chthoniobacter</taxon>
    </lineage>
</organism>
<dbReference type="STRING" id="497964.CfE428DRAFT_4285"/>
<dbReference type="Proteomes" id="UP000005824">
    <property type="component" value="Unassembled WGS sequence"/>
</dbReference>
<feature type="region of interest" description="Disordered" evidence="1">
    <location>
        <begin position="98"/>
        <end position="139"/>
    </location>
</feature>
<dbReference type="Gene3D" id="3.55.50.30">
    <property type="match status" value="1"/>
</dbReference>
<keyword evidence="3" id="KW-1185">Reference proteome</keyword>
<evidence type="ECO:0000313" key="3">
    <source>
        <dbReference type="Proteomes" id="UP000005824"/>
    </source>
</evidence>
<gene>
    <name evidence="2" type="ORF">CfE428DRAFT_4285</name>
</gene>
<comment type="caution">
    <text evidence="2">The sequence shown here is derived from an EMBL/GenBank/DDBJ whole genome shotgun (WGS) entry which is preliminary data.</text>
</comment>
<dbReference type="EMBL" id="ABVL01000014">
    <property type="protein sequence ID" value="EDY18149.1"/>
    <property type="molecule type" value="Genomic_DNA"/>
</dbReference>
<accession>B4D5U6</accession>
<protein>
    <submittedName>
        <fullName evidence="2">Uncharacterized protein</fullName>
    </submittedName>
</protein>
<proteinExistence type="predicted"/>
<sequence>MLACLLSGSALLQAEDERTLVRLNFPKTDLRDVLAFYGRLVRKPVLMDVQIQAWVTVDREKELPLKEAVELIRKTLLESYGIEMRDSDRGEVLVTWSSDPKYPHHSDAPETGSRRGSFNVNGIQVRRKTVPLPEPEGSK</sequence>
<evidence type="ECO:0000313" key="2">
    <source>
        <dbReference type="EMBL" id="EDY18149.1"/>
    </source>
</evidence>
<evidence type="ECO:0000256" key="1">
    <source>
        <dbReference type="SAM" id="MobiDB-lite"/>
    </source>
</evidence>
<dbReference type="AlphaFoldDB" id="B4D5U6"/>